<organism evidence="6 7">
    <name type="scientific">Helianthus annuus</name>
    <name type="common">Common sunflower</name>
    <dbReference type="NCBI Taxonomy" id="4232"/>
    <lineage>
        <taxon>Eukaryota</taxon>
        <taxon>Viridiplantae</taxon>
        <taxon>Streptophyta</taxon>
        <taxon>Embryophyta</taxon>
        <taxon>Tracheophyta</taxon>
        <taxon>Spermatophyta</taxon>
        <taxon>Magnoliopsida</taxon>
        <taxon>eudicotyledons</taxon>
        <taxon>Gunneridae</taxon>
        <taxon>Pentapetalae</taxon>
        <taxon>asterids</taxon>
        <taxon>campanulids</taxon>
        <taxon>Asterales</taxon>
        <taxon>Asteraceae</taxon>
        <taxon>Asteroideae</taxon>
        <taxon>Heliantheae alliance</taxon>
        <taxon>Heliantheae</taxon>
        <taxon>Helianthus</taxon>
    </lineage>
</organism>
<dbReference type="GO" id="GO:0048046">
    <property type="term" value="C:apoplast"/>
    <property type="evidence" value="ECO:0007669"/>
    <property type="project" value="UniProtKB-SubCell"/>
</dbReference>
<dbReference type="STRING" id="4232.A0A251VDC1"/>
<dbReference type="OMA" id="FTTFKLY"/>
<proteinExistence type="inferred from homology"/>
<dbReference type="Gene3D" id="2.40.480.10">
    <property type="entry name" value="Allene oxide cyclase-like"/>
    <property type="match status" value="1"/>
</dbReference>
<keyword evidence="3 4" id="KW-0964">Secreted</keyword>
<reference evidence="6" key="2">
    <citation type="submission" date="2017-02" db="EMBL/GenBank/DDBJ databases">
        <title>Sunflower complete genome.</title>
        <authorList>
            <person name="Langlade N."/>
            <person name="Munos S."/>
        </authorList>
    </citation>
    <scope>NUCLEOTIDE SEQUENCE [LARGE SCALE GENOMIC DNA]</scope>
    <source>
        <tissue evidence="6">Leaves</tissue>
    </source>
</reference>
<dbReference type="AlphaFoldDB" id="A0A251VDC1"/>
<accession>A0A251VDC1</accession>
<dbReference type="FunCoup" id="A0A251VDC1">
    <property type="interactions" value="63"/>
</dbReference>
<keyword evidence="4" id="KW-0052">Apoplast</keyword>
<evidence type="ECO:0000313" key="6">
    <source>
        <dbReference type="EMBL" id="OTG33424.1"/>
    </source>
</evidence>
<keyword evidence="4" id="KW-0732">Signal</keyword>
<name>A0A251VDC1_HELAN</name>
<comment type="subunit">
    <text evidence="2 4">Homodimer.</text>
</comment>
<feature type="chain" id="PRO_5011825553" description="Dirigent protein" evidence="4">
    <location>
        <begin position="25"/>
        <end position="192"/>
    </location>
</feature>
<dbReference type="InParanoid" id="A0A251VDC1"/>
<comment type="subcellular location">
    <subcellularLocation>
        <location evidence="4">Secreted</location>
        <location evidence="4">Extracellular space</location>
        <location evidence="4">Apoplast</location>
    </subcellularLocation>
</comment>
<dbReference type="EMBL" id="CM007891">
    <property type="protein sequence ID" value="OTG33424.1"/>
    <property type="molecule type" value="Genomic_DNA"/>
</dbReference>
<feature type="signal peptide" evidence="4">
    <location>
        <begin position="1"/>
        <end position="24"/>
    </location>
</feature>
<evidence type="ECO:0000256" key="4">
    <source>
        <dbReference type="RuleBase" id="RU363099"/>
    </source>
</evidence>
<reference evidence="5 7" key="1">
    <citation type="journal article" date="2017" name="Nature">
        <title>The sunflower genome provides insights into oil metabolism, flowering and Asterid evolution.</title>
        <authorList>
            <person name="Badouin H."/>
            <person name="Gouzy J."/>
            <person name="Grassa C.J."/>
            <person name="Murat F."/>
            <person name="Staton S.E."/>
            <person name="Cottret L."/>
            <person name="Lelandais-Briere C."/>
            <person name="Owens G.L."/>
            <person name="Carrere S."/>
            <person name="Mayjonade B."/>
            <person name="Legrand L."/>
            <person name="Gill N."/>
            <person name="Kane N.C."/>
            <person name="Bowers J.E."/>
            <person name="Hubner S."/>
            <person name="Bellec A."/>
            <person name="Berard A."/>
            <person name="Berges H."/>
            <person name="Blanchet N."/>
            <person name="Boniface M.C."/>
            <person name="Brunel D."/>
            <person name="Catrice O."/>
            <person name="Chaidir N."/>
            <person name="Claudel C."/>
            <person name="Donnadieu C."/>
            <person name="Faraut T."/>
            <person name="Fievet G."/>
            <person name="Helmstetter N."/>
            <person name="King M."/>
            <person name="Knapp S.J."/>
            <person name="Lai Z."/>
            <person name="Le Paslier M.C."/>
            <person name="Lippi Y."/>
            <person name="Lorenzon L."/>
            <person name="Mandel J.R."/>
            <person name="Marage G."/>
            <person name="Marchand G."/>
            <person name="Marquand E."/>
            <person name="Bret-Mestries E."/>
            <person name="Morien E."/>
            <person name="Nambeesan S."/>
            <person name="Nguyen T."/>
            <person name="Pegot-Espagnet P."/>
            <person name="Pouilly N."/>
            <person name="Raftis F."/>
            <person name="Sallet E."/>
            <person name="Schiex T."/>
            <person name="Thomas J."/>
            <person name="Vandecasteele C."/>
            <person name="Vares D."/>
            <person name="Vear F."/>
            <person name="Vautrin S."/>
            <person name="Crespi M."/>
            <person name="Mangin B."/>
            <person name="Burke J.M."/>
            <person name="Salse J."/>
            <person name="Munos S."/>
            <person name="Vincourt P."/>
            <person name="Rieseberg L.H."/>
            <person name="Langlade N.B."/>
        </authorList>
    </citation>
    <scope>NUCLEOTIDE SEQUENCE [LARGE SCALE GENOMIC DNA]</scope>
    <source>
        <strain evidence="7">cv. SF193</strain>
        <tissue evidence="5">Leaves</tissue>
    </source>
</reference>
<dbReference type="InterPro" id="IPR004265">
    <property type="entry name" value="Dirigent"/>
</dbReference>
<protein>
    <recommendedName>
        <fullName evidence="4">Dirigent protein</fullName>
    </recommendedName>
</protein>
<dbReference type="Pfam" id="PF03018">
    <property type="entry name" value="Dirigent"/>
    <property type="match status" value="1"/>
</dbReference>
<evidence type="ECO:0000256" key="3">
    <source>
        <dbReference type="ARBA" id="ARBA00022525"/>
    </source>
</evidence>
<keyword evidence="7" id="KW-1185">Reference proteome</keyword>
<reference evidence="5" key="3">
    <citation type="submission" date="2020-06" db="EMBL/GenBank/DDBJ databases">
        <title>Helianthus annuus Genome sequencing and assembly Release 2.</title>
        <authorList>
            <person name="Gouzy J."/>
            <person name="Langlade N."/>
            <person name="Munos S."/>
        </authorList>
    </citation>
    <scope>NUCLEOTIDE SEQUENCE</scope>
    <source>
        <tissue evidence="5">Leaves</tissue>
    </source>
</reference>
<comment type="similarity">
    <text evidence="1 4">Belongs to the plant dirigent protein family.</text>
</comment>
<comment type="function">
    <text evidence="4">Dirigent proteins impart stereoselectivity on the phenoxy radical-coupling reaction, yielding optically active lignans from two molecules of coniferyl alcohol in the biosynthesis of lignans, flavonolignans, and alkaloids and thus plays a central role in plant secondary metabolism.</text>
</comment>
<sequence length="192" mass="21290">MAQIFQNQKHTIITILLFTLVIQAQYSHQFSKKLSPKSLGLKKQKLTHLHFYYHDIRTTSPPHVVQVAEAATTNTSKTGFGGVSVLDGPLTVGPELTSKIVGRAQGMTASADLNDFGFLFIINYIFTDSKYNGSTLSVLGRNQVLFPVREMPIVGGSGVFRFARGYVLTNTRFFNVSSGDGAFEYNVYVLHY</sequence>
<dbReference type="GO" id="GO:0009699">
    <property type="term" value="P:phenylpropanoid biosynthetic process"/>
    <property type="evidence" value="ECO:0007669"/>
    <property type="project" value="UniProtKB-ARBA"/>
</dbReference>
<evidence type="ECO:0000313" key="5">
    <source>
        <dbReference type="EMBL" id="KAF5783718.1"/>
    </source>
</evidence>
<dbReference type="Proteomes" id="UP000215914">
    <property type="component" value="Chromosome 2"/>
</dbReference>
<dbReference type="EMBL" id="MNCJ02000326">
    <property type="protein sequence ID" value="KAF5783718.1"/>
    <property type="molecule type" value="Genomic_DNA"/>
</dbReference>
<evidence type="ECO:0000313" key="7">
    <source>
        <dbReference type="Proteomes" id="UP000215914"/>
    </source>
</evidence>
<dbReference type="PANTHER" id="PTHR21495">
    <property type="entry name" value="NUCLEOPORIN-RELATED"/>
    <property type="match status" value="1"/>
</dbReference>
<evidence type="ECO:0000256" key="1">
    <source>
        <dbReference type="ARBA" id="ARBA00010746"/>
    </source>
</evidence>
<dbReference type="Gramene" id="mRNA:HanXRQr2_Chr11g0511121">
    <property type="protein sequence ID" value="CDS:HanXRQr2_Chr11g0511121.1"/>
    <property type="gene ID" value="HanXRQr2_Chr11g0511121"/>
</dbReference>
<dbReference type="InterPro" id="IPR044859">
    <property type="entry name" value="Allene_oxi_cyc_Dirigent"/>
</dbReference>
<gene>
    <name evidence="6" type="ORF">HannXRQ_Chr02g0034571</name>
    <name evidence="5" type="ORF">HanXRQr2_Chr11g0511121</name>
</gene>
<evidence type="ECO:0000256" key="2">
    <source>
        <dbReference type="ARBA" id="ARBA00011738"/>
    </source>
</evidence>